<dbReference type="RefSeq" id="XP_012652898.1">
    <property type="nucleotide sequence ID" value="XM_012797444.1"/>
</dbReference>
<dbReference type="InParanoid" id="W7XIE4"/>
<dbReference type="PANTHER" id="PTHR30111">
    <property type="entry name" value="33 KDA CHAPERONIN"/>
    <property type="match status" value="1"/>
</dbReference>
<dbReference type="SUPFAM" id="SSF118352">
    <property type="entry name" value="HSP33 redox switch-like"/>
    <property type="match status" value="1"/>
</dbReference>
<protein>
    <submittedName>
        <fullName evidence="6">Chaperonin HslO</fullName>
    </submittedName>
</protein>
<keyword evidence="2" id="KW-0862">Zinc</keyword>
<keyword evidence="3" id="KW-1015">Disulfide bond</keyword>
<dbReference type="Pfam" id="PF01430">
    <property type="entry name" value="HSP33"/>
    <property type="match status" value="1"/>
</dbReference>
<dbReference type="GO" id="GO:0042026">
    <property type="term" value="P:protein refolding"/>
    <property type="evidence" value="ECO:0007669"/>
    <property type="project" value="TreeGrafter"/>
</dbReference>
<dbReference type="GO" id="GO:0051082">
    <property type="term" value="F:unfolded protein binding"/>
    <property type="evidence" value="ECO:0007669"/>
    <property type="project" value="InterPro"/>
</dbReference>
<dbReference type="Gene3D" id="3.90.1280.10">
    <property type="entry name" value="HSP33 redox switch-like"/>
    <property type="match status" value="1"/>
</dbReference>
<name>W7XIE4_TETTS</name>
<dbReference type="SUPFAM" id="SSF64397">
    <property type="entry name" value="Hsp33 domain"/>
    <property type="match status" value="1"/>
</dbReference>
<proteinExistence type="predicted"/>
<keyword evidence="1" id="KW-0963">Cytoplasm</keyword>
<keyword evidence="4" id="KW-0143">Chaperone</keyword>
<evidence type="ECO:0000256" key="5">
    <source>
        <dbReference type="ARBA" id="ARBA00023284"/>
    </source>
</evidence>
<accession>W7XIE4</accession>
<reference evidence="7" key="1">
    <citation type="journal article" date="2006" name="PLoS Biol.">
        <title>Macronuclear genome sequence of the ciliate Tetrahymena thermophila, a model eukaryote.</title>
        <authorList>
            <person name="Eisen J.A."/>
            <person name="Coyne R.S."/>
            <person name="Wu M."/>
            <person name="Wu D."/>
            <person name="Thiagarajan M."/>
            <person name="Wortman J.R."/>
            <person name="Badger J.H."/>
            <person name="Ren Q."/>
            <person name="Amedeo P."/>
            <person name="Jones K.M."/>
            <person name="Tallon L.J."/>
            <person name="Delcher A.L."/>
            <person name="Salzberg S.L."/>
            <person name="Silva J.C."/>
            <person name="Haas B.J."/>
            <person name="Majoros W.H."/>
            <person name="Farzad M."/>
            <person name="Carlton J.M."/>
            <person name="Smith R.K. Jr."/>
            <person name="Garg J."/>
            <person name="Pearlman R.E."/>
            <person name="Karrer K.M."/>
            <person name="Sun L."/>
            <person name="Manning G."/>
            <person name="Elde N.C."/>
            <person name="Turkewitz A.P."/>
            <person name="Asai D.J."/>
            <person name="Wilkes D.E."/>
            <person name="Wang Y."/>
            <person name="Cai H."/>
            <person name="Collins K."/>
            <person name="Stewart B.A."/>
            <person name="Lee S.R."/>
            <person name="Wilamowska K."/>
            <person name="Weinberg Z."/>
            <person name="Ruzzo W.L."/>
            <person name="Wloga D."/>
            <person name="Gaertig J."/>
            <person name="Frankel J."/>
            <person name="Tsao C.-C."/>
            <person name="Gorovsky M.A."/>
            <person name="Keeling P.J."/>
            <person name="Waller R.F."/>
            <person name="Patron N.J."/>
            <person name="Cherry J.M."/>
            <person name="Stover N.A."/>
            <person name="Krieger C.J."/>
            <person name="del Toro C."/>
            <person name="Ryder H.F."/>
            <person name="Williamson S.C."/>
            <person name="Barbeau R.A."/>
            <person name="Hamilton E.P."/>
            <person name="Orias E."/>
        </authorList>
    </citation>
    <scope>NUCLEOTIDE SEQUENCE [LARGE SCALE GENOMIC DNA]</scope>
    <source>
        <strain evidence="7">SB210</strain>
    </source>
</reference>
<dbReference type="GeneID" id="24441470"/>
<keyword evidence="7" id="KW-1185">Reference proteome</keyword>
<dbReference type="InterPro" id="IPR016154">
    <property type="entry name" value="Heat_shock_Hsp33_C"/>
</dbReference>
<dbReference type="InterPro" id="IPR016153">
    <property type="entry name" value="Heat_shock_Hsp33_N"/>
</dbReference>
<dbReference type="GO" id="GO:0044183">
    <property type="term" value="F:protein folding chaperone"/>
    <property type="evidence" value="ECO:0007669"/>
    <property type="project" value="TreeGrafter"/>
</dbReference>
<dbReference type="Proteomes" id="UP000009168">
    <property type="component" value="Unassembled WGS sequence"/>
</dbReference>
<evidence type="ECO:0000256" key="4">
    <source>
        <dbReference type="ARBA" id="ARBA00023186"/>
    </source>
</evidence>
<evidence type="ECO:0000313" key="6">
    <source>
        <dbReference type="EMBL" id="EWS74566.1"/>
    </source>
</evidence>
<organism evidence="6 7">
    <name type="scientific">Tetrahymena thermophila (strain SB210)</name>
    <dbReference type="NCBI Taxonomy" id="312017"/>
    <lineage>
        <taxon>Eukaryota</taxon>
        <taxon>Sar</taxon>
        <taxon>Alveolata</taxon>
        <taxon>Ciliophora</taxon>
        <taxon>Intramacronucleata</taxon>
        <taxon>Oligohymenophorea</taxon>
        <taxon>Hymenostomatida</taxon>
        <taxon>Tetrahymenina</taxon>
        <taxon>Tetrahymenidae</taxon>
        <taxon>Tetrahymena</taxon>
    </lineage>
</organism>
<dbReference type="GO" id="GO:0005737">
    <property type="term" value="C:cytoplasm"/>
    <property type="evidence" value="ECO:0007669"/>
    <property type="project" value="InterPro"/>
</dbReference>
<dbReference type="Gene3D" id="3.55.30.10">
    <property type="entry name" value="Hsp33 domain"/>
    <property type="match status" value="1"/>
</dbReference>
<evidence type="ECO:0000313" key="7">
    <source>
        <dbReference type="Proteomes" id="UP000009168"/>
    </source>
</evidence>
<keyword evidence="5" id="KW-0676">Redox-active center</keyword>
<sequence length="332" mass="39177">MFKSLVYKTLRTFKDYPKQRDHVIKGFSVKKNFRITFVDNTTSLQTSVDKFKLKEERQINLLGNCFSTSLMISSLLKGEERIKAIVSFDDQDKNSYDFYAESMANGEIRGFSIKYQSPNQQFTPFFKVGKVLYGYQQESFSVLSLDYNEQQDWVNFSGKQVQEFYQISDQILNLCDLYTKSKDSKVERSFGYMLQKMPEAQEAYLEALHEDIINSEIFKQMKYQQMNFSQVKELLEKQFNIDDIQLTRYPVDFYCRCCKENFMQLLVKIGSETLADMKQKNDRTLNCIYCNTNYTIEDQDFEQLIKESTEIEAKQKAQQTIVQNEQNTPPKQ</sequence>
<dbReference type="InterPro" id="IPR000397">
    <property type="entry name" value="Heat_shock_Hsp33"/>
</dbReference>
<dbReference type="OrthoDB" id="550012at2759"/>
<dbReference type="AlphaFoldDB" id="W7XIE4"/>
<dbReference type="EMBL" id="GG662710">
    <property type="protein sequence ID" value="EWS74566.1"/>
    <property type="molecule type" value="Genomic_DNA"/>
</dbReference>
<evidence type="ECO:0000256" key="3">
    <source>
        <dbReference type="ARBA" id="ARBA00023157"/>
    </source>
</evidence>
<dbReference type="KEGG" id="tet:TTHERM_001028869"/>
<evidence type="ECO:0000256" key="1">
    <source>
        <dbReference type="ARBA" id="ARBA00022490"/>
    </source>
</evidence>
<gene>
    <name evidence="6" type="ORF">TTHERM_001028869</name>
</gene>
<dbReference type="PANTHER" id="PTHR30111:SF1">
    <property type="entry name" value="33 KDA CHAPERONIN"/>
    <property type="match status" value="1"/>
</dbReference>
<evidence type="ECO:0000256" key="2">
    <source>
        <dbReference type="ARBA" id="ARBA00022833"/>
    </source>
</evidence>